<dbReference type="RefSeq" id="WP_153347431.1">
    <property type="nucleotide sequence ID" value="NZ_WEGI01000013.1"/>
</dbReference>
<accession>A0A7K0DZ32</accession>
<keyword evidence="1" id="KW-1133">Transmembrane helix</keyword>
<dbReference type="Proteomes" id="UP000431401">
    <property type="component" value="Unassembled WGS sequence"/>
</dbReference>
<reference evidence="2 3" key="1">
    <citation type="submission" date="2019-10" db="EMBL/GenBank/DDBJ databases">
        <title>Nocardia macrotermitis sp. nov. and Nocardia aurantia sp. nov., isolated from the gut of fungus growing-termite Macrotermes natalensis.</title>
        <authorList>
            <person name="Benndorf R."/>
            <person name="Schwitalla J."/>
            <person name="Martin K."/>
            <person name="De Beer W."/>
            <person name="Kaster A.-K."/>
            <person name="Vollmers J."/>
            <person name="Poulsen M."/>
            <person name="Beemelmanns C."/>
        </authorList>
    </citation>
    <scope>NUCLEOTIDE SEQUENCE [LARGE SCALE GENOMIC DNA]</scope>
    <source>
        <strain evidence="2 3">RB56</strain>
    </source>
</reference>
<sequence>MSDNGFRPDPVARGMDACRMPAAVRSAQVLALGLALMGIVCTAAAGWLFGTRSALVTSLAFVPSWLLGLLALAFGAVGSGIRIGAIGLAALNMAWTVPSITMGHPPGWLGPAGSIGLIVLMFRPAARDWFEDW</sequence>
<dbReference type="OrthoDB" id="4551047at2"/>
<feature type="transmembrane region" description="Helical" evidence="1">
    <location>
        <begin position="108"/>
        <end position="126"/>
    </location>
</feature>
<keyword evidence="1" id="KW-0812">Transmembrane</keyword>
<keyword evidence="1" id="KW-0472">Membrane</keyword>
<protein>
    <submittedName>
        <fullName evidence="2">Uncharacterized protein</fullName>
    </submittedName>
</protein>
<proteinExistence type="predicted"/>
<feature type="transmembrane region" description="Helical" evidence="1">
    <location>
        <begin position="29"/>
        <end position="49"/>
    </location>
</feature>
<evidence type="ECO:0000313" key="3">
    <source>
        <dbReference type="Proteomes" id="UP000431401"/>
    </source>
</evidence>
<keyword evidence="3" id="KW-1185">Reference proteome</keyword>
<evidence type="ECO:0000256" key="1">
    <source>
        <dbReference type="SAM" id="Phobius"/>
    </source>
</evidence>
<name>A0A7K0DZ32_9NOCA</name>
<gene>
    <name evidence="2" type="ORF">NRB56_57120</name>
</gene>
<dbReference type="AlphaFoldDB" id="A0A7K0DZ32"/>
<feature type="transmembrane region" description="Helical" evidence="1">
    <location>
        <begin position="55"/>
        <end position="76"/>
    </location>
</feature>
<organism evidence="2 3">
    <name type="scientific">Nocardia aurantia</name>
    <dbReference type="NCBI Taxonomy" id="2585199"/>
    <lineage>
        <taxon>Bacteria</taxon>
        <taxon>Bacillati</taxon>
        <taxon>Actinomycetota</taxon>
        <taxon>Actinomycetes</taxon>
        <taxon>Mycobacteriales</taxon>
        <taxon>Nocardiaceae</taxon>
        <taxon>Nocardia</taxon>
    </lineage>
</organism>
<dbReference type="EMBL" id="WEGI01000013">
    <property type="protein sequence ID" value="MQY30114.1"/>
    <property type="molecule type" value="Genomic_DNA"/>
</dbReference>
<comment type="caution">
    <text evidence="2">The sequence shown here is derived from an EMBL/GenBank/DDBJ whole genome shotgun (WGS) entry which is preliminary data.</text>
</comment>
<evidence type="ECO:0000313" key="2">
    <source>
        <dbReference type="EMBL" id="MQY30114.1"/>
    </source>
</evidence>